<dbReference type="Pfam" id="PF10358">
    <property type="entry name" value="NT-C2"/>
    <property type="match status" value="1"/>
</dbReference>
<protein>
    <recommendedName>
        <fullName evidence="1">C2 NT-type domain-containing protein</fullName>
    </recommendedName>
</protein>
<gene>
    <name evidence="2" type="ORF">CASFOL_022302</name>
</gene>
<evidence type="ECO:0000313" key="3">
    <source>
        <dbReference type="Proteomes" id="UP001632038"/>
    </source>
</evidence>
<dbReference type="InterPro" id="IPR048972">
    <property type="entry name" value="PMI1_PMIR1-2_C"/>
</dbReference>
<dbReference type="Proteomes" id="UP001632038">
    <property type="component" value="Unassembled WGS sequence"/>
</dbReference>
<name>A0ABD3CU56_9LAMI</name>
<sequence>MSSEAESTEREDEDLSCGLLLRDIEEISKALYLHETLRKPLNSSDVAAKTGISRSKSTSLTIQNLSSKHKKSSLWNWRPLKALSHIRNHRFSCCFFLHVHAIEALPPNLNDLSLCVVWNRKNEISRTRPVRARSGTAEFEETLMHRCTIYGSRSGGPSPVKYEPKIFSLRVSAVGPSSELEITNHRIDLSRLLPVTVEELLEVNNKKDCSGKCTTSFKLTGEAKGAMLNVSFGFSVLDGNSFDPGCFVKVPDVNNLGSVSRISSEEESEAELSHSVTLLYRKLDEKKTGNVMGFDRSPESEGGKICYDFSDADFDIIEPGIEKSGAIETIDVAEIFDGDETAFDDEFVVESNSKLTHNHEEHACAADEEYVSLQDLNNFYKQENHIEPTLGKSLISLDDVSESIENEFLNMLSTDQSQDDEEDDYDLSFPIPAVEKVRDNLNELLRSSSRNAKTLESLETEALMHEWGLTEKTFQYSKHASSGGFGSPVYIPADEPLKLPSIEEGVGPIIRTKDGGFLRSMSPLLFANANNSARLIVQVSVPVVLPPAMGFTVMEILRCWACGGVEKMCVQVNSLMPLEDVTGKTMQEVLSESESVSNGFNREALQCSESIESDYVTFEDLVPLAITNIEGLLVQGLKIQSGMPDQEAPSSSESASSLQVLANIDELIKQYLSLDEWIRLDSEEFRIQDETDGVSVKNFNMGLKVQLRDPFRNYEMVGPSMLALIQVDRVYENKVCGPLFKVSEVHLAGLNVMNGDTKRGWGTSRQQQSGSRWLFSSGMAKSSNVTFISNSTAVMKSSKNGLLRKAGADDVLWSISLPNRGEAATWDEQVALNVHVRNPDIIFSE</sequence>
<accession>A0ABD3CU56</accession>
<keyword evidence="3" id="KW-1185">Reference proteome</keyword>
<evidence type="ECO:0000259" key="1">
    <source>
        <dbReference type="PROSITE" id="PS51840"/>
    </source>
</evidence>
<comment type="caution">
    <text evidence="2">The sequence shown here is derived from an EMBL/GenBank/DDBJ whole genome shotgun (WGS) entry which is preliminary data.</text>
</comment>
<dbReference type="InterPro" id="IPR039614">
    <property type="entry name" value="PMI1-like"/>
</dbReference>
<evidence type="ECO:0000313" key="2">
    <source>
        <dbReference type="EMBL" id="KAL3633540.1"/>
    </source>
</evidence>
<organism evidence="2 3">
    <name type="scientific">Castilleja foliolosa</name>
    <dbReference type="NCBI Taxonomy" id="1961234"/>
    <lineage>
        <taxon>Eukaryota</taxon>
        <taxon>Viridiplantae</taxon>
        <taxon>Streptophyta</taxon>
        <taxon>Embryophyta</taxon>
        <taxon>Tracheophyta</taxon>
        <taxon>Spermatophyta</taxon>
        <taxon>Magnoliopsida</taxon>
        <taxon>eudicotyledons</taxon>
        <taxon>Gunneridae</taxon>
        <taxon>Pentapetalae</taxon>
        <taxon>asterids</taxon>
        <taxon>lamiids</taxon>
        <taxon>Lamiales</taxon>
        <taxon>Orobanchaceae</taxon>
        <taxon>Pedicularideae</taxon>
        <taxon>Castillejinae</taxon>
        <taxon>Castilleja</taxon>
    </lineage>
</organism>
<dbReference type="PANTHER" id="PTHR33414:SF10">
    <property type="entry name" value="PROTEIN PLASTID MOVEMENT IMPAIRED 1-RELATED 2"/>
    <property type="match status" value="1"/>
</dbReference>
<proteinExistence type="predicted"/>
<feature type="domain" description="C2 NT-type" evidence="1">
    <location>
        <begin position="83"/>
        <end position="236"/>
    </location>
</feature>
<dbReference type="EMBL" id="JAVIJP010000029">
    <property type="protein sequence ID" value="KAL3633540.1"/>
    <property type="molecule type" value="Genomic_DNA"/>
</dbReference>
<dbReference type="InterPro" id="IPR019448">
    <property type="entry name" value="NT-C2"/>
</dbReference>
<dbReference type="AlphaFoldDB" id="A0ABD3CU56"/>
<dbReference type="Pfam" id="PF21745">
    <property type="entry name" value="PMI1_PMIR1-2_C"/>
    <property type="match status" value="2"/>
</dbReference>
<reference evidence="3" key="1">
    <citation type="journal article" date="2024" name="IScience">
        <title>Strigolactones Initiate the Formation of Haustorium-like Structures in Castilleja.</title>
        <authorList>
            <person name="Buerger M."/>
            <person name="Peterson D."/>
            <person name="Chory J."/>
        </authorList>
    </citation>
    <scope>NUCLEOTIDE SEQUENCE [LARGE SCALE GENOMIC DNA]</scope>
</reference>
<dbReference type="PANTHER" id="PTHR33414">
    <property type="entry name" value="PROTEIN PLASTID MOVEMENT IMPAIRED 1-RELATED 1"/>
    <property type="match status" value="1"/>
</dbReference>
<dbReference type="PROSITE" id="PS51840">
    <property type="entry name" value="C2_NT"/>
    <property type="match status" value="1"/>
</dbReference>